<dbReference type="InterPro" id="IPR050491">
    <property type="entry name" value="AmpC-like"/>
</dbReference>
<evidence type="ECO:0000256" key="1">
    <source>
        <dbReference type="SAM" id="SignalP"/>
    </source>
</evidence>
<dbReference type="RefSeq" id="WP_344073693.1">
    <property type="nucleotide sequence ID" value="NZ_BAAACA010000014.1"/>
</dbReference>
<dbReference type="GO" id="GO:0016787">
    <property type="term" value="F:hydrolase activity"/>
    <property type="evidence" value="ECO:0007669"/>
    <property type="project" value="UniProtKB-KW"/>
</dbReference>
<gene>
    <name evidence="3" type="ORF">GCM10010394_26480</name>
</gene>
<dbReference type="PROSITE" id="PS51318">
    <property type="entry name" value="TAT"/>
    <property type="match status" value="1"/>
</dbReference>
<dbReference type="Pfam" id="PF00144">
    <property type="entry name" value="Beta-lactamase"/>
    <property type="match status" value="1"/>
</dbReference>
<keyword evidence="1" id="KW-0732">Signal</keyword>
<dbReference type="PANTHER" id="PTHR46825:SF7">
    <property type="entry name" value="D-ALANYL-D-ALANINE CARBOXYPEPTIDASE"/>
    <property type="match status" value="1"/>
</dbReference>
<dbReference type="Gene3D" id="3.40.710.10">
    <property type="entry name" value="DD-peptidase/beta-lactamase superfamily"/>
    <property type="match status" value="1"/>
</dbReference>
<keyword evidence="4" id="KW-1185">Reference proteome</keyword>
<organism evidence="3 4">
    <name type="scientific">Streptomyces crystallinus</name>
    <dbReference type="NCBI Taxonomy" id="68191"/>
    <lineage>
        <taxon>Bacteria</taxon>
        <taxon>Bacillati</taxon>
        <taxon>Actinomycetota</taxon>
        <taxon>Actinomycetes</taxon>
        <taxon>Kitasatosporales</taxon>
        <taxon>Streptomycetaceae</taxon>
        <taxon>Streptomyces</taxon>
    </lineage>
</organism>
<dbReference type="EMBL" id="BAAACA010000014">
    <property type="protein sequence ID" value="GAA0595691.1"/>
    <property type="molecule type" value="Genomic_DNA"/>
</dbReference>
<keyword evidence="3" id="KW-0378">Hydrolase</keyword>
<evidence type="ECO:0000259" key="2">
    <source>
        <dbReference type="Pfam" id="PF00144"/>
    </source>
</evidence>
<feature type="chain" id="PRO_5046299862" evidence="1">
    <location>
        <begin position="37"/>
        <end position="406"/>
    </location>
</feature>
<dbReference type="Proteomes" id="UP001500668">
    <property type="component" value="Unassembled WGS sequence"/>
</dbReference>
<name>A0ABN1FQE8_9ACTN</name>
<dbReference type="InterPro" id="IPR006311">
    <property type="entry name" value="TAT_signal"/>
</dbReference>
<proteinExistence type="predicted"/>
<evidence type="ECO:0000313" key="3">
    <source>
        <dbReference type="EMBL" id="GAA0595691.1"/>
    </source>
</evidence>
<dbReference type="SUPFAM" id="SSF56601">
    <property type="entry name" value="beta-lactamase/transpeptidase-like"/>
    <property type="match status" value="1"/>
</dbReference>
<accession>A0ABN1FQE8</accession>
<protein>
    <submittedName>
        <fullName evidence="3">Serine hydrolase domain-containing protein</fullName>
    </submittedName>
</protein>
<comment type="caution">
    <text evidence="3">The sequence shown here is derived from an EMBL/GenBank/DDBJ whole genome shotgun (WGS) entry which is preliminary data.</text>
</comment>
<feature type="domain" description="Beta-lactamase-related" evidence="2">
    <location>
        <begin position="65"/>
        <end position="374"/>
    </location>
</feature>
<reference evidence="3 4" key="1">
    <citation type="journal article" date="2019" name="Int. J. Syst. Evol. Microbiol.">
        <title>The Global Catalogue of Microorganisms (GCM) 10K type strain sequencing project: providing services to taxonomists for standard genome sequencing and annotation.</title>
        <authorList>
            <consortium name="The Broad Institute Genomics Platform"/>
            <consortium name="The Broad Institute Genome Sequencing Center for Infectious Disease"/>
            <person name="Wu L."/>
            <person name="Ma J."/>
        </authorList>
    </citation>
    <scope>NUCLEOTIDE SEQUENCE [LARGE SCALE GENOMIC DNA]</scope>
    <source>
        <strain evidence="3 4">JCM 5067</strain>
    </source>
</reference>
<evidence type="ECO:0000313" key="4">
    <source>
        <dbReference type="Proteomes" id="UP001500668"/>
    </source>
</evidence>
<dbReference type="PANTHER" id="PTHR46825">
    <property type="entry name" value="D-ALANYL-D-ALANINE-CARBOXYPEPTIDASE/ENDOPEPTIDASE AMPH"/>
    <property type="match status" value="1"/>
</dbReference>
<dbReference type="InterPro" id="IPR012338">
    <property type="entry name" value="Beta-lactam/transpept-like"/>
</dbReference>
<sequence>MTRPSLSRRTKAALGLAAATLTAVGLLPAAVAPAQAAPPGGPFARAGEDYLYPRGELSPQLRARLDRAVRDAMKKAGIPGVQVGVWLPGKGSYVRAFGVADKRTGAPITRDMRFRIGSETKTFTATAVLELVDDGRVRLDDPISTYIKGVPNGHHIRVRDLLDMRSGLFPYSMDNGFIHDFLSNPQRVFTPKELLAYGYRHPNVFAPGTKFQYSNSNYILLGLLVEKVTGRSVRDVIEHRVLAPSHLDHTLFPRGKEFPRPYPHGYTNQTLSGKVEDSTHWNPSWAWSAGAMISDLDDLKHWARDLATGTLLSRATQAERLKVLPTGTPGAGYGLGIVNVNGWTGHNGSLPGYESLTIYLPEQKATLVALLNTDILYKGQEPSTVLGTAITQVITPKNIWGLEPQR</sequence>
<feature type="signal peptide" evidence="1">
    <location>
        <begin position="1"/>
        <end position="36"/>
    </location>
</feature>
<dbReference type="InterPro" id="IPR001466">
    <property type="entry name" value="Beta-lactam-related"/>
</dbReference>